<dbReference type="RefSeq" id="WP_173113362.1">
    <property type="nucleotide sequence ID" value="NZ_AP022829.1"/>
</dbReference>
<evidence type="ECO:0000313" key="2">
    <source>
        <dbReference type="Proteomes" id="UP000501727"/>
    </source>
</evidence>
<reference evidence="2" key="1">
    <citation type="journal article" date="2020" name="Microbiol. Resour. Announc.">
        <title>Complete Genome Sequence of Adlercreutzia sp. Strain 8CFCBH1, a Potent Producer of Equol, Isolated from Healthy Japanese Feces.</title>
        <authorList>
            <person name="Ogata Y."/>
            <person name="Sakamoto M."/>
            <person name="Ohkuma M."/>
            <person name="Hattori M."/>
            <person name="Suda W."/>
        </authorList>
    </citation>
    <scope>NUCLEOTIDE SEQUENCE [LARGE SCALE GENOMIC DNA]</scope>
    <source>
        <strain evidence="2">8CFCBH1</strain>
    </source>
</reference>
<reference evidence="2" key="2">
    <citation type="submission" date="2020-03" db="EMBL/GenBank/DDBJ databases">
        <title>Complete Genome Sequence of Adlercreutzia sp. strain 8CFCBH1 Producing Equol, Isolated from Healthy Japanese Feces.</title>
        <authorList>
            <person name="Ogata Y."/>
            <person name="Sakamoto M."/>
            <person name="Ohkuma M."/>
            <person name="Hattori M."/>
            <person name="Suda W."/>
        </authorList>
    </citation>
    <scope>NUCLEOTIDE SEQUENCE [LARGE SCALE GENOMIC DNA]</scope>
    <source>
        <strain evidence="2">8CFCBH1</strain>
    </source>
</reference>
<sequence length="106" mass="11926">MLYIAATVEDLSSWEGLKHFSKSALAAIIDWHDEQEIDQEADAAELRGEWTEYDDAGAMWYALHDVDEGLPIIYDPDQLESLTDALEAVGYNIIRTETGGWLVHEA</sequence>
<evidence type="ECO:0000313" key="1">
    <source>
        <dbReference type="EMBL" id="BCA88915.1"/>
    </source>
</evidence>
<dbReference type="EMBL" id="AP022829">
    <property type="protein sequence ID" value="BCA88915.1"/>
    <property type="molecule type" value="Genomic_DNA"/>
</dbReference>
<name>A0A6F8SLI7_9ACTN</name>
<organism evidence="1 2">
    <name type="scientific">Adlercreutzia hattorii</name>
    <dbReference type="NCBI Taxonomy" id="2707299"/>
    <lineage>
        <taxon>Bacteria</taxon>
        <taxon>Bacillati</taxon>
        <taxon>Actinomycetota</taxon>
        <taxon>Coriobacteriia</taxon>
        <taxon>Eggerthellales</taxon>
        <taxon>Eggerthellaceae</taxon>
        <taxon>Adlercreutzia</taxon>
    </lineage>
</organism>
<protein>
    <submittedName>
        <fullName evidence="1">Uncharacterized protein</fullName>
    </submittedName>
</protein>
<keyword evidence="2" id="KW-1185">Reference proteome</keyword>
<dbReference type="Proteomes" id="UP000501727">
    <property type="component" value="Chromosome"/>
</dbReference>
<dbReference type="KEGG" id="ahat:ADCFC_15340"/>
<accession>A0A6F8SLI7</accession>
<dbReference type="AlphaFoldDB" id="A0A6F8SLI7"/>
<proteinExistence type="predicted"/>
<gene>
    <name evidence="1" type="ORF">ADCFC_14130</name>
</gene>